<dbReference type="eggNOG" id="KOG4294">
    <property type="taxonomic scope" value="Eukaryota"/>
</dbReference>
<keyword evidence="6 13" id="KW-1133">Transmembrane helix</keyword>
<evidence type="ECO:0000256" key="4">
    <source>
        <dbReference type="ARBA" id="ARBA00022461"/>
    </source>
</evidence>
<dbReference type="GO" id="GO:0016020">
    <property type="term" value="C:membrane"/>
    <property type="evidence" value="ECO:0007669"/>
    <property type="project" value="UniProtKB-SubCell"/>
</dbReference>
<keyword evidence="9 13" id="KW-0472">Membrane</keyword>
<evidence type="ECO:0000256" key="11">
    <source>
        <dbReference type="ARBA" id="ARBA00023303"/>
    </source>
</evidence>
<evidence type="ECO:0000256" key="12">
    <source>
        <dbReference type="RuleBase" id="RU000679"/>
    </source>
</evidence>
<evidence type="ECO:0000256" key="5">
    <source>
        <dbReference type="ARBA" id="ARBA00022692"/>
    </source>
</evidence>
<keyword evidence="15" id="KW-1185">Reference proteome</keyword>
<reference evidence="14 15" key="1">
    <citation type="journal article" date="2014" name="Nat. Commun.">
        <title>Molecular traces of alternative social organization in a termite genome.</title>
        <authorList>
            <person name="Terrapon N."/>
            <person name="Li C."/>
            <person name="Robertson H.M."/>
            <person name="Ji L."/>
            <person name="Meng X."/>
            <person name="Booth W."/>
            <person name="Chen Z."/>
            <person name="Childers C.P."/>
            <person name="Glastad K.M."/>
            <person name="Gokhale K."/>
            <person name="Gowin J."/>
            <person name="Gronenberg W."/>
            <person name="Hermansen R.A."/>
            <person name="Hu H."/>
            <person name="Hunt B.G."/>
            <person name="Huylmans A.K."/>
            <person name="Khalil S.M."/>
            <person name="Mitchell R.D."/>
            <person name="Munoz-Torres M.C."/>
            <person name="Mustard J.A."/>
            <person name="Pan H."/>
            <person name="Reese J.T."/>
            <person name="Scharf M.E."/>
            <person name="Sun F."/>
            <person name="Vogel H."/>
            <person name="Xiao J."/>
            <person name="Yang W."/>
            <person name="Yang Z."/>
            <person name="Yang Z."/>
            <person name="Zhou J."/>
            <person name="Zhu J."/>
            <person name="Brent C.S."/>
            <person name="Elsik C.G."/>
            <person name="Goodisman M.A."/>
            <person name="Liberles D.A."/>
            <person name="Roe R.M."/>
            <person name="Vargo E.L."/>
            <person name="Vilcinskas A."/>
            <person name="Wang J."/>
            <person name="Bornberg-Bauer E."/>
            <person name="Korb J."/>
            <person name="Zhang G."/>
            <person name="Liebig J."/>
        </authorList>
    </citation>
    <scope>NUCLEOTIDE SEQUENCE [LARGE SCALE GENOMIC DNA]</scope>
    <source>
        <tissue evidence="14">Whole organism</tissue>
    </source>
</reference>
<organism evidence="14 15">
    <name type="scientific">Zootermopsis nevadensis</name>
    <name type="common">Dampwood termite</name>
    <dbReference type="NCBI Taxonomy" id="136037"/>
    <lineage>
        <taxon>Eukaryota</taxon>
        <taxon>Metazoa</taxon>
        <taxon>Ecdysozoa</taxon>
        <taxon>Arthropoda</taxon>
        <taxon>Hexapoda</taxon>
        <taxon>Insecta</taxon>
        <taxon>Pterygota</taxon>
        <taxon>Neoptera</taxon>
        <taxon>Polyneoptera</taxon>
        <taxon>Dictyoptera</taxon>
        <taxon>Blattodea</taxon>
        <taxon>Blattoidea</taxon>
        <taxon>Termitoidae</taxon>
        <taxon>Termopsidae</taxon>
        <taxon>Zootermopsis</taxon>
    </lineage>
</organism>
<dbReference type="AlphaFoldDB" id="A0A067RJ28"/>
<evidence type="ECO:0000256" key="7">
    <source>
        <dbReference type="ARBA" id="ARBA00023053"/>
    </source>
</evidence>
<accession>A0A067RJ28</accession>
<keyword evidence="4 12" id="KW-0894">Sodium channel</keyword>
<dbReference type="EMBL" id="KK852655">
    <property type="protein sequence ID" value="KDR19310.1"/>
    <property type="molecule type" value="Genomic_DNA"/>
</dbReference>
<feature type="transmembrane region" description="Helical" evidence="13">
    <location>
        <begin position="105"/>
        <end position="127"/>
    </location>
</feature>
<keyword evidence="5 12" id="KW-0812">Transmembrane</keyword>
<evidence type="ECO:0000256" key="13">
    <source>
        <dbReference type="SAM" id="Phobius"/>
    </source>
</evidence>
<evidence type="ECO:0000256" key="2">
    <source>
        <dbReference type="ARBA" id="ARBA00007193"/>
    </source>
</evidence>
<evidence type="ECO:0000313" key="15">
    <source>
        <dbReference type="Proteomes" id="UP000027135"/>
    </source>
</evidence>
<keyword evidence="10 12" id="KW-0739">Sodium transport</keyword>
<dbReference type="InParanoid" id="A0A067RJ28"/>
<keyword evidence="3 12" id="KW-0813">Transport</keyword>
<comment type="similarity">
    <text evidence="2 12">Belongs to the amiloride-sensitive sodium channel (TC 1.A.6) family.</text>
</comment>
<evidence type="ECO:0000256" key="10">
    <source>
        <dbReference type="ARBA" id="ARBA00023201"/>
    </source>
</evidence>
<keyword evidence="7" id="KW-0915">Sodium</keyword>
<proteinExistence type="inferred from homology"/>
<evidence type="ECO:0008006" key="16">
    <source>
        <dbReference type="Google" id="ProtNLM"/>
    </source>
</evidence>
<dbReference type="Proteomes" id="UP000027135">
    <property type="component" value="Unassembled WGS sequence"/>
</dbReference>
<name>A0A067RJ28_ZOONE</name>
<evidence type="ECO:0000256" key="3">
    <source>
        <dbReference type="ARBA" id="ARBA00022448"/>
    </source>
</evidence>
<keyword evidence="11 12" id="KW-0407">Ion channel</keyword>
<dbReference type="Gene3D" id="1.10.287.770">
    <property type="entry name" value="YojJ-like"/>
    <property type="match status" value="1"/>
</dbReference>
<evidence type="ECO:0000256" key="1">
    <source>
        <dbReference type="ARBA" id="ARBA00004141"/>
    </source>
</evidence>
<evidence type="ECO:0000313" key="14">
    <source>
        <dbReference type="EMBL" id="KDR19310.1"/>
    </source>
</evidence>
<evidence type="ECO:0000256" key="6">
    <source>
        <dbReference type="ARBA" id="ARBA00022989"/>
    </source>
</evidence>
<evidence type="ECO:0000256" key="9">
    <source>
        <dbReference type="ARBA" id="ARBA00023136"/>
    </source>
</evidence>
<keyword evidence="8 12" id="KW-0406">Ion transport</keyword>
<dbReference type="GO" id="GO:0005272">
    <property type="term" value="F:sodium channel activity"/>
    <property type="evidence" value="ECO:0007669"/>
    <property type="project" value="UniProtKB-KW"/>
</dbReference>
<protein>
    <recommendedName>
        <fullName evidence="16">Sodium channel protein Nach</fullName>
    </recommendedName>
</protein>
<comment type="subcellular location">
    <subcellularLocation>
        <location evidence="1">Membrane</location>
        <topology evidence="1">Multi-pass membrane protein</topology>
    </subcellularLocation>
</comment>
<gene>
    <name evidence="14" type="ORF">L798_06105</name>
</gene>
<sequence>MLEHCKCINHILYPAVSGNFTQCDINGIKCLNEIYLDLVKLRAKHSENENEPGIICDCSADCKEPDQFVIHVEKKETKKESSDIKFVMQTLPNERLRRNVIRSKLDLVVSLGGIAGLFLGASLISAVELLVHVFIRIWTAHSLTGHSNVLEDIPRQRKKCFKKPSSIVQYTSSESGKKLPYYGKDYGVATVFI</sequence>
<evidence type="ECO:0000256" key="8">
    <source>
        <dbReference type="ARBA" id="ARBA00023065"/>
    </source>
</evidence>
<dbReference type="Pfam" id="PF00858">
    <property type="entry name" value="ASC"/>
    <property type="match status" value="1"/>
</dbReference>
<dbReference type="InterPro" id="IPR001873">
    <property type="entry name" value="ENaC"/>
</dbReference>